<dbReference type="STRING" id="1201294.BN140_1065"/>
<dbReference type="BioCyc" id="MBOU1201294:BN140_RS05320-MONOMER"/>
<protein>
    <submittedName>
        <fullName evidence="2">HEPN domain-containing protein</fullName>
    </submittedName>
</protein>
<dbReference type="EMBL" id="HE964772">
    <property type="protein sequence ID" value="CCJ35988.1"/>
    <property type="molecule type" value="Genomic_DNA"/>
</dbReference>
<evidence type="ECO:0000313" key="3">
    <source>
        <dbReference type="Proteomes" id="UP000009007"/>
    </source>
</evidence>
<organism evidence="2 3">
    <name type="scientific">Methanoculleus bourgensis (strain ATCC 43281 / DSM 3045 / OCM 15 / MS2)</name>
    <name type="common">Methanogenium bourgense</name>
    <dbReference type="NCBI Taxonomy" id="1201294"/>
    <lineage>
        <taxon>Archaea</taxon>
        <taxon>Methanobacteriati</taxon>
        <taxon>Methanobacteriota</taxon>
        <taxon>Stenosarchaea group</taxon>
        <taxon>Methanomicrobia</taxon>
        <taxon>Methanomicrobiales</taxon>
        <taxon>Methanomicrobiaceae</taxon>
        <taxon>Methanoculleus</taxon>
    </lineage>
</organism>
<dbReference type="Proteomes" id="UP000009007">
    <property type="component" value="Chromosome I"/>
</dbReference>
<dbReference type="KEGG" id="mbg:BN140_1065"/>
<dbReference type="PROSITE" id="PS50910">
    <property type="entry name" value="HEPN"/>
    <property type="match status" value="1"/>
</dbReference>
<dbReference type="HOGENOM" id="CLU_123170_0_0_2"/>
<sequence length="137" mass="15426">MPARFPPEDPREWLNRAHSNLAIARSRADSSVYLEDLCFNAQQAAEKALKAVCILHHIEYPYVHDLAALVTIIMGNGVWVPDHVKEAAKLTRFAITTRYPHFLSPVKEEEYQRAVAIAEGVVTWCESEIGNPGDITR</sequence>
<dbReference type="InterPro" id="IPR007842">
    <property type="entry name" value="HEPN_dom"/>
</dbReference>
<dbReference type="GeneID" id="13355590"/>
<gene>
    <name evidence="2" type="ordered locus">BN140_1065</name>
</gene>
<dbReference type="RefSeq" id="WP_014866964.1">
    <property type="nucleotide sequence ID" value="NC_018227.2"/>
</dbReference>
<dbReference type="PATRIC" id="fig|1201294.9.peg.1178"/>
<accession>I7J8B9</accession>
<dbReference type="AlphaFoldDB" id="I7J8B9"/>
<dbReference type="SUPFAM" id="SSF81593">
    <property type="entry name" value="Nucleotidyltransferase substrate binding subunit/domain"/>
    <property type="match status" value="1"/>
</dbReference>
<proteinExistence type="predicted"/>
<name>I7J8B9_METBM</name>
<evidence type="ECO:0000313" key="2">
    <source>
        <dbReference type="EMBL" id="CCJ35988.1"/>
    </source>
</evidence>
<dbReference type="Pfam" id="PF05168">
    <property type="entry name" value="HEPN"/>
    <property type="match status" value="1"/>
</dbReference>
<reference evidence="3" key="1">
    <citation type="journal article" date="2012" name="J. Bacteriol.">
        <title>Complete genome sequence of the hydrogenotrophic, methanogenic archaeon Methanoculleus bourgensis strain MS2T, isolated from a sewage sludge digester.</title>
        <authorList>
            <person name="Maus I."/>
            <person name="Wibberg D."/>
            <person name="Stantscheff R."/>
            <person name="Eikmeyer F.G."/>
            <person name="Seffner A."/>
            <person name="Boelter J."/>
            <person name="Szczepanowski R."/>
            <person name="Blom J."/>
            <person name="Jaenicke S."/>
            <person name="Konig H."/>
            <person name="Puhler A."/>
            <person name="Schluter A."/>
        </authorList>
    </citation>
    <scope>NUCLEOTIDE SEQUENCE [LARGE SCALE GENOMIC DNA]</scope>
    <source>
        <strain evidence="3">ATCC 43281 / DSM 3045 / OCM 15 / MS2</strain>
    </source>
</reference>
<dbReference type="SMART" id="SM00748">
    <property type="entry name" value="HEPN"/>
    <property type="match status" value="1"/>
</dbReference>
<dbReference type="Gene3D" id="1.20.120.330">
    <property type="entry name" value="Nucleotidyltransferases domain 2"/>
    <property type="match status" value="1"/>
</dbReference>
<keyword evidence="3" id="KW-1185">Reference proteome</keyword>
<evidence type="ECO:0000259" key="1">
    <source>
        <dbReference type="PROSITE" id="PS50910"/>
    </source>
</evidence>
<feature type="domain" description="HEPN" evidence="1">
    <location>
        <begin position="14"/>
        <end position="121"/>
    </location>
</feature>